<dbReference type="Gene3D" id="3.40.220.10">
    <property type="entry name" value="Leucine Aminopeptidase, subunit E, domain 1"/>
    <property type="match status" value="1"/>
</dbReference>
<protein>
    <submittedName>
        <fullName evidence="2">RNase III inhibitor</fullName>
    </submittedName>
</protein>
<proteinExistence type="predicted"/>
<sequence length="166" mass="17198">MRIEVVEGDVTQQPVDAVVTAANQSLKGGGGVDAAVHRAAGPELVRASRALAPCPTGSAAVTPAFDLAPVRWVVHAVGPRYRGRPQDAELLASAYTSSLARADEVGARSVAFPSISTGVYGYPDEEAARVSVAALRGATSDVERVVLVARGHRMAGLWRRALDGTA</sequence>
<feature type="domain" description="Macro" evidence="1">
    <location>
        <begin position="1"/>
        <end position="166"/>
    </location>
</feature>
<dbReference type="EMBL" id="JABEMA010000021">
    <property type="protein sequence ID" value="NNH22124.1"/>
    <property type="molecule type" value="Genomic_DNA"/>
</dbReference>
<reference evidence="2 3" key="1">
    <citation type="submission" date="2020-05" db="EMBL/GenBank/DDBJ databases">
        <title>MicrobeNet Type strains.</title>
        <authorList>
            <person name="Nicholson A.C."/>
        </authorList>
    </citation>
    <scope>NUCLEOTIDE SEQUENCE [LARGE SCALE GENOMIC DNA]</scope>
    <source>
        <strain evidence="2 3">JCM 14547</strain>
    </source>
</reference>
<organism evidence="2 3">
    <name type="scientific">Pseudokineococcus marinus</name>
    <dbReference type="NCBI Taxonomy" id="351215"/>
    <lineage>
        <taxon>Bacteria</taxon>
        <taxon>Bacillati</taxon>
        <taxon>Actinomycetota</taxon>
        <taxon>Actinomycetes</taxon>
        <taxon>Kineosporiales</taxon>
        <taxon>Kineosporiaceae</taxon>
        <taxon>Pseudokineococcus</taxon>
    </lineage>
</organism>
<dbReference type="SMART" id="SM00506">
    <property type="entry name" value="A1pp"/>
    <property type="match status" value="1"/>
</dbReference>
<dbReference type="Pfam" id="PF01661">
    <property type="entry name" value="Macro"/>
    <property type="match status" value="1"/>
</dbReference>
<dbReference type="Proteomes" id="UP000555552">
    <property type="component" value="Unassembled WGS sequence"/>
</dbReference>
<dbReference type="AlphaFoldDB" id="A0A849BNF6"/>
<dbReference type="InterPro" id="IPR002589">
    <property type="entry name" value="Macro_dom"/>
</dbReference>
<evidence type="ECO:0000259" key="1">
    <source>
        <dbReference type="PROSITE" id="PS51154"/>
    </source>
</evidence>
<dbReference type="PANTHER" id="PTHR11106">
    <property type="entry name" value="GANGLIOSIDE INDUCED DIFFERENTIATION ASSOCIATED PROTEIN 2-RELATED"/>
    <property type="match status" value="1"/>
</dbReference>
<dbReference type="InterPro" id="IPR043472">
    <property type="entry name" value="Macro_dom-like"/>
</dbReference>
<dbReference type="PROSITE" id="PS51154">
    <property type="entry name" value="MACRO"/>
    <property type="match status" value="1"/>
</dbReference>
<evidence type="ECO:0000313" key="2">
    <source>
        <dbReference type="EMBL" id="NNH22124.1"/>
    </source>
</evidence>
<accession>A0A849BNF6</accession>
<dbReference type="PANTHER" id="PTHR11106:SF27">
    <property type="entry name" value="MACRO DOMAIN-CONTAINING PROTEIN"/>
    <property type="match status" value="1"/>
</dbReference>
<gene>
    <name evidence="2" type="ORF">HLB09_03285</name>
</gene>
<dbReference type="RefSeq" id="WP_171201979.1">
    <property type="nucleotide sequence ID" value="NZ_BAAANP010000001.1"/>
</dbReference>
<evidence type="ECO:0000313" key="3">
    <source>
        <dbReference type="Proteomes" id="UP000555552"/>
    </source>
</evidence>
<name>A0A849BNF6_9ACTN</name>
<keyword evidence="3" id="KW-1185">Reference proteome</keyword>
<comment type="caution">
    <text evidence="2">The sequence shown here is derived from an EMBL/GenBank/DDBJ whole genome shotgun (WGS) entry which is preliminary data.</text>
</comment>
<dbReference type="SUPFAM" id="SSF52949">
    <property type="entry name" value="Macro domain-like"/>
    <property type="match status" value="1"/>
</dbReference>